<dbReference type="Proteomes" id="UP000789366">
    <property type="component" value="Unassembled WGS sequence"/>
</dbReference>
<protein>
    <submittedName>
        <fullName evidence="1">129_t:CDS:1</fullName>
    </submittedName>
</protein>
<evidence type="ECO:0000313" key="2">
    <source>
        <dbReference type="Proteomes" id="UP000789366"/>
    </source>
</evidence>
<dbReference type="EMBL" id="CAJVPW010000678">
    <property type="protein sequence ID" value="CAG8462416.1"/>
    <property type="molecule type" value="Genomic_DNA"/>
</dbReference>
<keyword evidence="2" id="KW-1185">Reference proteome</keyword>
<organism evidence="1 2">
    <name type="scientific">Cetraspora pellucida</name>
    <dbReference type="NCBI Taxonomy" id="1433469"/>
    <lineage>
        <taxon>Eukaryota</taxon>
        <taxon>Fungi</taxon>
        <taxon>Fungi incertae sedis</taxon>
        <taxon>Mucoromycota</taxon>
        <taxon>Glomeromycotina</taxon>
        <taxon>Glomeromycetes</taxon>
        <taxon>Diversisporales</taxon>
        <taxon>Gigasporaceae</taxon>
        <taxon>Cetraspora</taxon>
    </lineage>
</organism>
<name>A0ACA9KAN5_9GLOM</name>
<gene>
    <name evidence="1" type="ORF">SPELUC_LOCUS1320</name>
</gene>
<evidence type="ECO:0000313" key="1">
    <source>
        <dbReference type="EMBL" id="CAG8462416.1"/>
    </source>
</evidence>
<proteinExistence type="predicted"/>
<comment type="caution">
    <text evidence="1">The sequence shown here is derived from an EMBL/GenBank/DDBJ whole genome shotgun (WGS) entry which is preliminary data.</text>
</comment>
<accession>A0ACA9KAN5</accession>
<sequence>MHLKVLKNLNKTENLVETYYADYKIDNNYQNRIGSDENKHKAFDQKTETLPNTESFSLMQREPIKL</sequence>
<reference evidence="1" key="1">
    <citation type="submission" date="2021-06" db="EMBL/GenBank/DDBJ databases">
        <authorList>
            <person name="Kallberg Y."/>
            <person name="Tangrot J."/>
            <person name="Rosling A."/>
        </authorList>
    </citation>
    <scope>NUCLEOTIDE SEQUENCE</scope>
    <source>
        <strain evidence="1">28 12/20/2015</strain>
    </source>
</reference>